<dbReference type="OrthoDB" id="2733483at2759"/>
<sequence length="325" mass="35087">MNVYDDPSRHGMICFKAACDGCNKPRAADVTLKQCKGCKVTWYCSKDCQIASWKSHKYVCTSRSRTKVPPIYAPLGRPTMAELMQAAKDWTEAHRLGLFMVATVLVELGGGVDVALTTPHVVVFELGPPEKYDGSPATAFTLEAASYSHRDELGLKGSVGAAAASQWAAPTAALREATARMCRDNPDVAGLVPVTFCLRGSSIAPNTSFPLCRPHVLGSEGGVVDESTKKALEGVLVWVSPVINEGIVMRAPADADQIVPDIGKLVRGPGRRGWVWTPPLDIGAAALTEFLRWCEAKYPEASARPSDSFAAYHRLWPYRLAQDGV</sequence>
<accession>A0A2G8RVX6</accession>
<dbReference type="SUPFAM" id="SSF144232">
    <property type="entry name" value="HIT/MYND zinc finger-like"/>
    <property type="match status" value="1"/>
</dbReference>
<evidence type="ECO:0000256" key="3">
    <source>
        <dbReference type="ARBA" id="ARBA00022833"/>
    </source>
</evidence>
<dbReference type="AlphaFoldDB" id="A0A2G8RVX6"/>
<dbReference type="Proteomes" id="UP000230002">
    <property type="component" value="Unassembled WGS sequence"/>
</dbReference>
<dbReference type="Pfam" id="PF01753">
    <property type="entry name" value="zf-MYND"/>
    <property type="match status" value="1"/>
</dbReference>
<protein>
    <recommendedName>
        <fullName evidence="5">MYND-type domain-containing protein</fullName>
    </recommendedName>
</protein>
<keyword evidence="7" id="KW-1185">Reference proteome</keyword>
<evidence type="ECO:0000313" key="7">
    <source>
        <dbReference type="Proteomes" id="UP000230002"/>
    </source>
</evidence>
<feature type="domain" description="MYND-type" evidence="5">
    <location>
        <begin position="19"/>
        <end position="60"/>
    </location>
</feature>
<dbReference type="STRING" id="1077348.A0A2G8RVX6"/>
<keyword evidence="3" id="KW-0862">Zinc</keyword>
<dbReference type="InterPro" id="IPR002893">
    <property type="entry name" value="Znf_MYND"/>
</dbReference>
<dbReference type="GO" id="GO:0008270">
    <property type="term" value="F:zinc ion binding"/>
    <property type="evidence" value="ECO:0007669"/>
    <property type="project" value="UniProtKB-KW"/>
</dbReference>
<dbReference type="Gene3D" id="6.10.140.2220">
    <property type="match status" value="1"/>
</dbReference>
<evidence type="ECO:0000256" key="4">
    <source>
        <dbReference type="PROSITE-ProRule" id="PRU00134"/>
    </source>
</evidence>
<reference evidence="6 7" key="1">
    <citation type="journal article" date="2015" name="Sci. Rep.">
        <title>Chromosome-level genome map provides insights into diverse defense mechanisms in the medicinal fungus Ganoderma sinense.</title>
        <authorList>
            <person name="Zhu Y."/>
            <person name="Xu J."/>
            <person name="Sun C."/>
            <person name="Zhou S."/>
            <person name="Xu H."/>
            <person name="Nelson D.R."/>
            <person name="Qian J."/>
            <person name="Song J."/>
            <person name="Luo H."/>
            <person name="Xiang L."/>
            <person name="Li Y."/>
            <person name="Xu Z."/>
            <person name="Ji A."/>
            <person name="Wang L."/>
            <person name="Lu S."/>
            <person name="Hayward A."/>
            <person name="Sun W."/>
            <person name="Li X."/>
            <person name="Schwartz D.C."/>
            <person name="Wang Y."/>
            <person name="Chen S."/>
        </authorList>
    </citation>
    <scope>NUCLEOTIDE SEQUENCE [LARGE SCALE GENOMIC DNA]</scope>
    <source>
        <strain evidence="6 7">ZZ0214-1</strain>
    </source>
</reference>
<gene>
    <name evidence="6" type="ORF">GSI_11426</name>
</gene>
<name>A0A2G8RVX6_9APHY</name>
<keyword evidence="1" id="KW-0479">Metal-binding</keyword>
<organism evidence="6 7">
    <name type="scientific">Ganoderma sinense ZZ0214-1</name>
    <dbReference type="NCBI Taxonomy" id="1077348"/>
    <lineage>
        <taxon>Eukaryota</taxon>
        <taxon>Fungi</taxon>
        <taxon>Dikarya</taxon>
        <taxon>Basidiomycota</taxon>
        <taxon>Agaricomycotina</taxon>
        <taxon>Agaricomycetes</taxon>
        <taxon>Polyporales</taxon>
        <taxon>Polyporaceae</taxon>
        <taxon>Ganoderma</taxon>
    </lineage>
</organism>
<keyword evidence="2 4" id="KW-0863">Zinc-finger</keyword>
<evidence type="ECO:0000259" key="5">
    <source>
        <dbReference type="PROSITE" id="PS50865"/>
    </source>
</evidence>
<dbReference type="PROSITE" id="PS50865">
    <property type="entry name" value="ZF_MYND_2"/>
    <property type="match status" value="1"/>
</dbReference>
<dbReference type="EMBL" id="AYKW01000045">
    <property type="protein sequence ID" value="PIL25676.1"/>
    <property type="molecule type" value="Genomic_DNA"/>
</dbReference>
<evidence type="ECO:0000256" key="1">
    <source>
        <dbReference type="ARBA" id="ARBA00022723"/>
    </source>
</evidence>
<comment type="caution">
    <text evidence="6">The sequence shown here is derived from an EMBL/GenBank/DDBJ whole genome shotgun (WGS) entry which is preliminary data.</text>
</comment>
<proteinExistence type="predicted"/>
<evidence type="ECO:0000256" key="2">
    <source>
        <dbReference type="ARBA" id="ARBA00022771"/>
    </source>
</evidence>
<evidence type="ECO:0000313" key="6">
    <source>
        <dbReference type="EMBL" id="PIL25676.1"/>
    </source>
</evidence>